<dbReference type="Proteomes" id="UP001176961">
    <property type="component" value="Unassembled WGS sequence"/>
</dbReference>
<dbReference type="AlphaFoldDB" id="A0AA36GZA1"/>
<comment type="caution">
    <text evidence="1">The sequence shown here is derived from an EMBL/GenBank/DDBJ whole genome shotgun (WGS) entry which is preliminary data.</text>
</comment>
<sequence>MEYVRITGIGNPRRRPLDYVLKEFGEDVLKVPETIKEWFSWPAPAGTKGSSVAIRAKITYPFWKFFINEGRKNLSEYNKVNEKNIIHTKPAIIAICLDIDLSEWNGLPLDALLTDEERKLIESGVYKRGTFILERLENFNVKNVSDEGVMKNVE</sequence>
<evidence type="ECO:0000313" key="2">
    <source>
        <dbReference type="Proteomes" id="UP001176961"/>
    </source>
</evidence>
<name>A0AA36GZA1_CYLNA</name>
<keyword evidence="2" id="KW-1185">Reference proteome</keyword>
<proteinExistence type="predicted"/>
<evidence type="ECO:0000313" key="1">
    <source>
        <dbReference type="EMBL" id="CAJ0600803.1"/>
    </source>
</evidence>
<organism evidence="1 2">
    <name type="scientific">Cylicocyclus nassatus</name>
    <name type="common">Nematode worm</name>
    <dbReference type="NCBI Taxonomy" id="53992"/>
    <lineage>
        <taxon>Eukaryota</taxon>
        <taxon>Metazoa</taxon>
        <taxon>Ecdysozoa</taxon>
        <taxon>Nematoda</taxon>
        <taxon>Chromadorea</taxon>
        <taxon>Rhabditida</taxon>
        <taxon>Rhabditina</taxon>
        <taxon>Rhabditomorpha</taxon>
        <taxon>Strongyloidea</taxon>
        <taxon>Strongylidae</taxon>
        <taxon>Cylicocyclus</taxon>
    </lineage>
</organism>
<reference evidence="1" key="1">
    <citation type="submission" date="2023-07" db="EMBL/GenBank/DDBJ databases">
        <authorList>
            <consortium name="CYATHOMIX"/>
        </authorList>
    </citation>
    <scope>NUCLEOTIDE SEQUENCE</scope>
    <source>
        <strain evidence="1">N/A</strain>
    </source>
</reference>
<protein>
    <submittedName>
        <fullName evidence="1">Uncharacterized protein</fullName>
    </submittedName>
</protein>
<dbReference type="EMBL" id="CATQJL010000305">
    <property type="protein sequence ID" value="CAJ0600803.1"/>
    <property type="molecule type" value="Genomic_DNA"/>
</dbReference>
<gene>
    <name evidence="1" type="ORF">CYNAS_LOCUS12786</name>
</gene>
<accession>A0AA36GZA1</accession>